<organism evidence="2 3">
    <name type="scientific">Rhamnella rubrinervis</name>
    <dbReference type="NCBI Taxonomy" id="2594499"/>
    <lineage>
        <taxon>Eukaryota</taxon>
        <taxon>Viridiplantae</taxon>
        <taxon>Streptophyta</taxon>
        <taxon>Embryophyta</taxon>
        <taxon>Tracheophyta</taxon>
        <taxon>Spermatophyta</taxon>
        <taxon>Magnoliopsida</taxon>
        <taxon>eudicotyledons</taxon>
        <taxon>Gunneridae</taxon>
        <taxon>Pentapetalae</taxon>
        <taxon>rosids</taxon>
        <taxon>fabids</taxon>
        <taxon>Rosales</taxon>
        <taxon>Rhamnaceae</taxon>
        <taxon>rhamnoid group</taxon>
        <taxon>Rhamneae</taxon>
        <taxon>Rhamnella</taxon>
    </lineage>
</organism>
<evidence type="ECO:0000313" key="3">
    <source>
        <dbReference type="Proteomes" id="UP000796880"/>
    </source>
</evidence>
<keyword evidence="3" id="KW-1185">Reference proteome</keyword>
<gene>
    <name evidence="2" type="ORF">FNV43_RR18191</name>
</gene>
<evidence type="ECO:0000313" key="2">
    <source>
        <dbReference type="EMBL" id="KAF3439913.1"/>
    </source>
</evidence>
<reference evidence="2" key="1">
    <citation type="submission" date="2020-03" db="EMBL/GenBank/DDBJ databases">
        <title>A high-quality chromosome-level genome assembly of a woody plant with both climbing and erect habits, Rhamnella rubrinervis.</title>
        <authorList>
            <person name="Lu Z."/>
            <person name="Yang Y."/>
            <person name="Zhu X."/>
            <person name="Sun Y."/>
        </authorList>
    </citation>
    <scope>NUCLEOTIDE SEQUENCE</scope>
    <source>
        <strain evidence="2">BYM</strain>
        <tissue evidence="2">Leaf</tissue>
    </source>
</reference>
<sequence>MRGLHNKSFNGFEIQMGIRECNSRIQQEKSDKAFWVNMIMGFFKTWYIICLSFSLFVQASHGYHDPKSLHTFFIDHANKSVAKPQTGTLYNIPLPSNFSGMKLTLVRLRSGSLRNRGANFSSFYIPPKVITKPHVVRLALVYENLGNWSSLYYNVPNYTLVAPVVGFTVYDSPGPSVIGSQKLNYSFHGQPISIWYPRIELQGKNATPKCVQFGSNGSFKITNMTKENRCVTRGHEGHFSVVVPCPPPPLPPPKKRYWKWWVIGFVGGVIGLVLIVLVVIVVYKLVKKKRLREMESQSEKGVPLDAFWVGRSKMPSASMIRTQPALEHGYVL</sequence>
<feature type="transmembrane region" description="Helical" evidence="1">
    <location>
        <begin position="34"/>
        <end position="57"/>
    </location>
</feature>
<accession>A0A8K0E389</accession>
<dbReference type="EMBL" id="VOIH02000008">
    <property type="protein sequence ID" value="KAF3439913.1"/>
    <property type="molecule type" value="Genomic_DNA"/>
</dbReference>
<dbReference type="GO" id="GO:0016020">
    <property type="term" value="C:membrane"/>
    <property type="evidence" value="ECO:0007669"/>
    <property type="project" value="TreeGrafter"/>
</dbReference>
<dbReference type="Proteomes" id="UP000796880">
    <property type="component" value="Unassembled WGS sequence"/>
</dbReference>
<dbReference type="Pfam" id="PF06697">
    <property type="entry name" value="DUF1191"/>
    <property type="match status" value="1"/>
</dbReference>
<evidence type="ECO:0000256" key="1">
    <source>
        <dbReference type="SAM" id="Phobius"/>
    </source>
</evidence>
<dbReference type="PANTHER" id="PTHR33512:SF7">
    <property type="entry name" value="LEGUME LECTIN DOMAIN-CONTAINING PROTEIN"/>
    <property type="match status" value="1"/>
</dbReference>
<keyword evidence="1" id="KW-0812">Transmembrane</keyword>
<feature type="transmembrane region" description="Helical" evidence="1">
    <location>
        <begin position="260"/>
        <end position="286"/>
    </location>
</feature>
<dbReference type="OrthoDB" id="768690at2759"/>
<keyword evidence="1" id="KW-1133">Transmembrane helix</keyword>
<dbReference type="PANTHER" id="PTHR33512">
    <property type="entry name" value="PROTEIN, PUTATIVE (DUF1191)-RELATED"/>
    <property type="match status" value="1"/>
</dbReference>
<keyword evidence="1" id="KW-0472">Membrane</keyword>
<dbReference type="AlphaFoldDB" id="A0A8K0E389"/>
<comment type="caution">
    <text evidence="2">The sequence shown here is derived from an EMBL/GenBank/DDBJ whole genome shotgun (WGS) entry which is preliminary data.</text>
</comment>
<name>A0A8K0E389_9ROSA</name>
<proteinExistence type="predicted"/>
<protein>
    <submittedName>
        <fullName evidence="2">Uncharacterized protein</fullName>
    </submittedName>
</protein>
<dbReference type="InterPro" id="IPR010605">
    <property type="entry name" value="DUF1191"/>
</dbReference>